<name>A0ABP1S5E0_9HEXA</name>
<dbReference type="InterPro" id="IPR000228">
    <property type="entry name" value="RNA3'_term_phos_cyc"/>
</dbReference>
<evidence type="ECO:0000313" key="8">
    <source>
        <dbReference type="EMBL" id="CAL8143896.1"/>
    </source>
</evidence>
<dbReference type="InterPro" id="IPR036553">
    <property type="entry name" value="RPTC_insert"/>
</dbReference>
<comment type="subcellular location">
    <subcellularLocation>
        <location evidence="1">Nucleus</location>
        <location evidence="1">Nucleolus</location>
    </subcellularLocation>
</comment>
<protein>
    <recommendedName>
        <fullName evidence="10">RNA 3'-terminal phosphate cyclase-like protein</fullName>
    </recommendedName>
</protein>
<organism evidence="8 9">
    <name type="scientific">Orchesella dallaii</name>
    <dbReference type="NCBI Taxonomy" id="48710"/>
    <lineage>
        <taxon>Eukaryota</taxon>
        <taxon>Metazoa</taxon>
        <taxon>Ecdysozoa</taxon>
        <taxon>Arthropoda</taxon>
        <taxon>Hexapoda</taxon>
        <taxon>Collembola</taxon>
        <taxon>Entomobryomorpha</taxon>
        <taxon>Entomobryoidea</taxon>
        <taxon>Orchesellidae</taxon>
        <taxon>Orchesellinae</taxon>
        <taxon>Orchesella</taxon>
    </lineage>
</organism>
<gene>
    <name evidence="8" type="ORF">ODALV1_LOCUS29986</name>
</gene>
<evidence type="ECO:0008006" key="10">
    <source>
        <dbReference type="Google" id="ProtNLM"/>
    </source>
</evidence>
<dbReference type="PANTHER" id="PTHR11096:SF1">
    <property type="entry name" value="RNA 3'-TERMINAL PHOSPHATE CYCLASE-LIKE PROTEIN"/>
    <property type="match status" value="1"/>
</dbReference>
<dbReference type="PANTHER" id="PTHR11096">
    <property type="entry name" value="RNA 3' TERMINAL PHOSPHATE CYCLASE"/>
    <property type="match status" value="1"/>
</dbReference>
<dbReference type="InterPro" id="IPR013792">
    <property type="entry name" value="RNA3'P_cycl/enolpyr_Trfase_a/b"/>
</dbReference>
<dbReference type="Pfam" id="PF01137">
    <property type="entry name" value="RTC"/>
    <property type="match status" value="1"/>
</dbReference>
<dbReference type="InterPro" id="IPR013791">
    <property type="entry name" value="RNA3'-term_phos_cycl_insert"/>
</dbReference>
<feature type="domain" description="RNA 3'-terminal phosphate cyclase" evidence="6">
    <location>
        <begin position="14"/>
        <end position="409"/>
    </location>
</feature>
<accession>A0ABP1S5E0</accession>
<evidence type="ECO:0000313" key="9">
    <source>
        <dbReference type="Proteomes" id="UP001642540"/>
    </source>
</evidence>
<evidence type="ECO:0000256" key="3">
    <source>
        <dbReference type="ARBA" id="ARBA00022517"/>
    </source>
</evidence>
<keyword evidence="9" id="KW-1185">Reference proteome</keyword>
<dbReference type="NCBIfam" id="TIGR03400">
    <property type="entry name" value="18S_RNA_Rcl1p"/>
    <property type="match status" value="1"/>
</dbReference>
<dbReference type="Gene3D" id="3.65.10.20">
    <property type="entry name" value="RNA 3'-terminal phosphate cyclase domain"/>
    <property type="match status" value="2"/>
</dbReference>
<keyword evidence="3" id="KW-0690">Ribosome biogenesis</keyword>
<dbReference type="SUPFAM" id="SSF55205">
    <property type="entry name" value="EPT/RTPC-like"/>
    <property type="match status" value="1"/>
</dbReference>
<proteinExistence type="inferred from homology"/>
<reference evidence="8 9" key="1">
    <citation type="submission" date="2024-08" db="EMBL/GenBank/DDBJ databases">
        <authorList>
            <person name="Cucini C."/>
            <person name="Frati F."/>
        </authorList>
    </citation>
    <scope>NUCLEOTIDE SEQUENCE [LARGE SCALE GENOMIC DNA]</scope>
</reference>
<dbReference type="Proteomes" id="UP001642540">
    <property type="component" value="Unassembled WGS sequence"/>
</dbReference>
<feature type="compositionally biased region" description="Basic and acidic residues" evidence="5">
    <location>
        <begin position="305"/>
        <end position="327"/>
    </location>
</feature>
<comment type="caution">
    <text evidence="8">The sequence shown here is derived from an EMBL/GenBank/DDBJ whole genome shotgun (WGS) entry which is preliminary data.</text>
</comment>
<dbReference type="InterPro" id="IPR016443">
    <property type="entry name" value="RNA3'_term_phos_cyc_type_2"/>
</dbReference>
<evidence type="ECO:0000259" key="6">
    <source>
        <dbReference type="Pfam" id="PF01137"/>
    </source>
</evidence>
<evidence type="ECO:0000259" key="7">
    <source>
        <dbReference type="Pfam" id="PF05189"/>
    </source>
</evidence>
<dbReference type="InterPro" id="IPR037136">
    <property type="entry name" value="RNA3'_phos_cyclase_dom_sf"/>
</dbReference>
<dbReference type="EMBL" id="CAXLJM020000160">
    <property type="protein sequence ID" value="CAL8143896.1"/>
    <property type="molecule type" value="Genomic_DNA"/>
</dbReference>
<feature type="region of interest" description="Disordered" evidence="5">
    <location>
        <begin position="292"/>
        <end position="335"/>
    </location>
</feature>
<evidence type="ECO:0000256" key="1">
    <source>
        <dbReference type="ARBA" id="ARBA00004604"/>
    </source>
</evidence>
<evidence type="ECO:0000256" key="2">
    <source>
        <dbReference type="ARBA" id="ARBA00007089"/>
    </source>
</evidence>
<evidence type="ECO:0000256" key="5">
    <source>
        <dbReference type="SAM" id="MobiDB-lite"/>
    </source>
</evidence>
<comment type="similarity">
    <text evidence="2">Belongs to the RNA 3'-terminal cyclase family. Type 2 subfamily.</text>
</comment>
<dbReference type="Gene3D" id="3.30.360.20">
    <property type="entry name" value="RNA 3'-terminal phosphate cyclase, insert domain"/>
    <property type="match status" value="1"/>
</dbReference>
<feature type="domain" description="RNA 3'-terminal phosphate cyclase insert" evidence="7">
    <location>
        <begin position="190"/>
        <end position="268"/>
    </location>
</feature>
<sequence>MEQTSSQKRLRFTQGSNYFRQRLVLSLLSARPVRIEEIRSQLSAFELNVGVAPYEVSFIHLLDSLSNGSKFKINETGTEVGLVPGVLSGGTITHSCETSRPLSYYLEPVLLLAPFCKKPLHLTLKGRLQNDRAGYNSIYKIKHAALPIMDKFGLEVDLQIKSRGYDDSEIIFKSTVKKQLLTLRTQYSQEVGKVKKIRGLAYGFRVPPQMLSRIITTAKGELLPFINDIFITNDPIKNSKSKMPGYGLVLYAETTKGILYAADDFVGREDSERKEEQTIIVQSKNLDDIQPGQKRSFELFPDENNESKESKKMRHENGDESKAEKTRNSVKKSGNIVTSPEELAVRVARMLLKEISTQTRIDSVFQYLILGLMALGPKDVSSVILGPITPFTVQFLRDLKTFFGVTFKVENYKDKTLNEEEEEDDFDEDSKKSLLHKLTCLGSGYINLNKTTV</sequence>
<dbReference type="InterPro" id="IPR023797">
    <property type="entry name" value="RNA3'_phos_cyclase_dom"/>
</dbReference>
<evidence type="ECO:0000256" key="4">
    <source>
        <dbReference type="ARBA" id="ARBA00023242"/>
    </source>
</evidence>
<keyword evidence="4" id="KW-0539">Nucleus</keyword>
<dbReference type="Pfam" id="PF05189">
    <property type="entry name" value="RTC_insert"/>
    <property type="match status" value="1"/>
</dbReference>